<evidence type="ECO:0000313" key="3">
    <source>
        <dbReference type="EMBL" id="TQB70227.1"/>
    </source>
</evidence>
<dbReference type="Pfam" id="PF06966">
    <property type="entry name" value="DUF1295"/>
    <property type="match status" value="1"/>
</dbReference>
<proteinExistence type="predicted"/>
<dbReference type="OrthoDB" id="201504at2759"/>
<dbReference type="Proteomes" id="UP000319663">
    <property type="component" value="Unassembled WGS sequence"/>
</dbReference>
<feature type="region of interest" description="Disordered" evidence="1">
    <location>
        <begin position="341"/>
        <end position="377"/>
    </location>
</feature>
<keyword evidence="2" id="KW-0472">Membrane</keyword>
<dbReference type="Gene3D" id="1.20.120.1630">
    <property type="match status" value="1"/>
</dbReference>
<feature type="compositionally biased region" description="Polar residues" evidence="1">
    <location>
        <begin position="360"/>
        <end position="369"/>
    </location>
</feature>
<dbReference type="PANTHER" id="PTHR32251:SF23">
    <property type="entry name" value="3-OXO-5-ALPHA-STEROID 4-DEHYDROGENASE (DUF1295)"/>
    <property type="match status" value="1"/>
</dbReference>
<comment type="caution">
    <text evidence="3">The sequence shown here is derived from an EMBL/GenBank/DDBJ whole genome shotgun (WGS) entry which is preliminary data.</text>
</comment>
<dbReference type="AlphaFoldDB" id="A0A507QT81"/>
<evidence type="ECO:0000313" key="4">
    <source>
        <dbReference type="Proteomes" id="UP000319663"/>
    </source>
</evidence>
<dbReference type="GO" id="GO:0016020">
    <property type="term" value="C:membrane"/>
    <property type="evidence" value="ECO:0007669"/>
    <property type="project" value="TreeGrafter"/>
</dbReference>
<accession>A0A507QT81</accession>
<keyword evidence="2" id="KW-1133">Transmembrane helix</keyword>
<organism evidence="3 4">
    <name type="scientific">Monascus purpureus</name>
    <name type="common">Red mold</name>
    <name type="synonym">Monascus anka</name>
    <dbReference type="NCBI Taxonomy" id="5098"/>
    <lineage>
        <taxon>Eukaryota</taxon>
        <taxon>Fungi</taxon>
        <taxon>Dikarya</taxon>
        <taxon>Ascomycota</taxon>
        <taxon>Pezizomycotina</taxon>
        <taxon>Eurotiomycetes</taxon>
        <taxon>Eurotiomycetidae</taxon>
        <taxon>Eurotiales</taxon>
        <taxon>Aspergillaceae</taxon>
        <taxon>Monascus</taxon>
    </lineage>
</organism>
<evidence type="ECO:0008006" key="5">
    <source>
        <dbReference type="Google" id="ProtNLM"/>
    </source>
</evidence>
<feature type="transmembrane region" description="Helical" evidence="2">
    <location>
        <begin position="151"/>
        <end position="176"/>
    </location>
</feature>
<reference evidence="3 4" key="1">
    <citation type="submission" date="2019-06" db="EMBL/GenBank/DDBJ databases">
        <title>Wine fermentation using esterase from Monascus purpureus.</title>
        <authorList>
            <person name="Geng C."/>
            <person name="Zhang Y."/>
        </authorList>
    </citation>
    <scope>NUCLEOTIDE SEQUENCE [LARGE SCALE GENOMIC DNA]</scope>
    <source>
        <strain evidence="3">HQ1</strain>
    </source>
</reference>
<evidence type="ECO:0000256" key="2">
    <source>
        <dbReference type="SAM" id="Phobius"/>
    </source>
</evidence>
<dbReference type="EMBL" id="VIFY01000116">
    <property type="protein sequence ID" value="TQB70227.1"/>
    <property type="molecule type" value="Genomic_DNA"/>
</dbReference>
<keyword evidence="4" id="KW-1185">Reference proteome</keyword>
<protein>
    <recommendedName>
        <fullName evidence="5">Steroid 5-alpha reductase C-terminal domain-containing protein</fullName>
    </recommendedName>
</protein>
<gene>
    <name evidence="3" type="ORF">MPDQ_000736</name>
</gene>
<sequence length="377" mass="43248">MSLPLPSVQTVLDCASFNRTVLPFLPSITALPARLIEAGKDADKLRAIYVSTNPLVTATAFALVLSALFLLVSEITRNYSQVDRCWSILPAVYNAHFATWARMKGLTTGRLDTIAVITAIWSVRLTFNYWHKGGYKFRSEDYRWSILRSKINSTFLFFLFNVFFISLVQSLLLLAISTPSYTFLVLSQIEKNEQFGLPDLIFSRVMIVFIFIEAVADHQQWHFQRAKSEYSQTARIPNRYKGQFSPEDLDRGFVVTGLWSWCRHPNFAAEQSIWITLALWACYCTETYFHWTVLGALGYVLLFQGSTRLTESITASKYPEYADYQARVGKFIPRFSVEPRKGYAARKRSTPKKIDRNGETDQAQPSEKNVAQELRER</sequence>
<dbReference type="InterPro" id="IPR010721">
    <property type="entry name" value="UstE-like"/>
</dbReference>
<feature type="transmembrane region" description="Helical" evidence="2">
    <location>
        <begin position="55"/>
        <end position="73"/>
    </location>
</feature>
<keyword evidence="2" id="KW-0812">Transmembrane</keyword>
<name>A0A507QT81_MONPU</name>
<evidence type="ECO:0000256" key="1">
    <source>
        <dbReference type="SAM" id="MobiDB-lite"/>
    </source>
</evidence>
<dbReference type="PANTHER" id="PTHR32251">
    <property type="entry name" value="3-OXO-5-ALPHA-STEROID 4-DEHYDROGENASE"/>
    <property type="match status" value="1"/>
</dbReference>